<accession>A0A9P6ZSR0</accession>
<reference evidence="1" key="1">
    <citation type="journal article" date="2020" name="New Phytol.">
        <title>Comparative genomics reveals dynamic genome evolution in host specialist ectomycorrhizal fungi.</title>
        <authorList>
            <person name="Lofgren L.A."/>
            <person name="Nguyen N.H."/>
            <person name="Vilgalys R."/>
            <person name="Ruytinx J."/>
            <person name="Liao H.L."/>
            <person name="Branco S."/>
            <person name="Kuo A."/>
            <person name="LaButti K."/>
            <person name="Lipzen A."/>
            <person name="Andreopoulos W."/>
            <person name="Pangilinan J."/>
            <person name="Riley R."/>
            <person name="Hundley H."/>
            <person name="Na H."/>
            <person name="Barry K."/>
            <person name="Grigoriev I.V."/>
            <person name="Stajich J.E."/>
            <person name="Kennedy P.G."/>
        </authorList>
    </citation>
    <scope>NUCLEOTIDE SEQUENCE</scope>
    <source>
        <strain evidence="1">DOB743</strain>
    </source>
</reference>
<comment type="caution">
    <text evidence="1">The sequence shown here is derived from an EMBL/GenBank/DDBJ whole genome shotgun (WGS) entry which is preliminary data.</text>
</comment>
<evidence type="ECO:0000313" key="1">
    <source>
        <dbReference type="EMBL" id="KAG1775828.1"/>
    </source>
</evidence>
<organism evidence="1 2">
    <name type="scientific">Suillus placidus</name>
    <dbReference type="NCBI Taxonomy" id="48579"/>
    <lineage>
        <taxon>Eukaryota</taxon>
        <taxon>Fungi</taxon>
        <taxon>Dikarya</taxon>
        <taxon>Basidiomycota</taxon>
        <taxon>Agaricomycotina</taxon>
        <taxon>Agaricomycetes</taxon>
        <taxon>Agaricomycetidae</taxon>
        <taxon>Boletales</taxon>
        <taxon>Suillineae</taxon>
        <taxon>Suillaceae</taxon>
        <taxon>Suillus</taxon>
    </lineage>
</organism>
<evidence type="ECO:0000313" key="2">
    <source>
        <dbReference type="Proteomes" id="UP000714275"/>
    </source>
</evidence>
<proteinExistence type="predicted"/>
<protein>
    <submittedName>
        <fullName evidence="1">Uncharacterized protein</fullName>
    </submittedName>
</protein>
<keyword evidence="2" id="KW-1185">Reference proteome</keyword>
<sequence>MEQTHIACRTGKPLRVSLRRSPVSSARGALMKGLKNPNASICRIQEGAQDLKARDSEFRSGSALGNKKQSVGVGRGHQYKPVFSITVMDILKKLEGVRSGENHFCWTTVFVGEARMIVGDLTNSLRGSGRREFVYGACAASQPMKIIFVWYFSLWLKSKLCLEPRSRSFSVFQATNHASSEEAAAEALGHGSIVGGCIRGNIIIYWYYSIVVVRVSSDIAGADVEPPALDRPMIVEGHTWCSITTVRFKVWIRLGDVDNHAIDINTNDPNEMAEGIFYPTNNMSAVLAMTERGANAIKQRLIALCQEIQPNINVRPLEDPNIMFDLDLDDLHDKLVGAMAETAYEQYQAWYASRPRPQGTKCNSDKLGVLDLLGLASRTRSKTRKRQHVVGITKGKY</sequence>
<dbReference type="OrthoDB" id="2667773at2759"/>
<dbReference type="EMBL" id="JABBWD010000031">
    <property type="protein sequence ID" value="KAG1775828.1"/>
    <property type="molecule type" value="Genomic_DNA"/>
</dbReference>
<gene>
    <name evidence="1" type="ORF">EV702DRAFT_1046708</name>
</gene>
<dbReference type="AlphaFoldDB" id="A0A9P6ZSR0"/>
<name>A0A9P6ZSR0_9AGAM</name>
<dbReference type="Proteomes" id="UP000714275">
    <property type="component" value="Unassembled WGS sequence"/>
</dbReference>